<accession>G8X071</accession>
<dbReference type="RefSeq" id="WP_014144421.1">
    <property type="nucleotide sequence ID" value="NC_016111.1"/>
</dbReference>
<organism evidence="3 4">
    <name type="scientific">Streptantibioticus cattleyicolor (strain ATCC 35852 / DSM 46488 / JCM 4925 / NBRC 14057 / NRRL 8057)</name>
    <name type="common">Streptomyces cattleya</name>
    <dbReference type="NCBI Taxonomy" id="1003195"/>
    <lineage>
        <taxon>Bacteria</taxon>
        <taxon>Bacillati</taxon>
        <taxon>Actinomycetota</taxon>
        <taxon>Actinomycetes</taxon>
        <taxon>Kitasatosporales</taxon>
        <taxon>Streptomycetaceae</taxon>
        <taxon>Streptantibioticus</taxon>
    </lineage>
</organism>
<dbReference type="STRING" id="1003195.SCATT_36910"/>
<dbReference type="KEGG" id="sct:SCAT_3701"/>
<evidence type="ECO:0000313" key="3">
    <source>
        <dbReference type="EMBL" id="AEW96062.1"/>
    </source>
</evidence>
<accession>F8K077</accession>
<evidence type="ECO:0000313" key="4">
    <source>
        <dbReference type="Proteomes" id="UP000007842"/>
    </source>
</evidence>
<keyword evidence="4" id="KW-1185">Reference proteome</keyword>
<proteinExistence type="predicted"/>
<protein>
    <submittedName>
        <fullName evidence="3">Uncharacterized protein</fullName>
    </submittedName>
</protein>
<evidence type="ECO:0000256" key="1">
    <source>
        <dbReference type="SAM" id="MobiDB-lite"/>
    </source>
</evidence>
<name>F8K077_STREN</name>
<dbReference type="EMBL" id="CP003219">
    <property type="protein sequence ID" value="AEW96062.1"/>
    <property type="molecule type" value="Genomic_DNA"/>
</dbReference>
<dbReference type="KEGG" id="scy:SCATT_36910"/>
<feature type="chain" id="PRO_5003373691" evidence="2">
    <location>
        <begin position="29"/>
        <end position="319"/>
    </location>
</feature>
<evidence type="ECO:0000256" key="2">
    <source>
        <dbReference type="SAM" id="SignalP"/>
    </source>
</evidence>
<feature type="region of interest" description="Disordered" evidence="1">
    <location>
        <begin position="75"/>
        <end position="103"/>
    </location>
</feature>
<keyword evidence="2" id="KW-0732">Signal</keyword>
<dbReference type="Proteomes" id="UP000007842">
    <property type="component" value="Chromosome"/>
</dbReference>
<sequence length="319" mass="30377">MRTSIRRAVVVVAAASGVWALGSVAANAATLPVVPGTGQAVGRVTGEVTGTAARLASVAGPVNVTHTVGAVRDKLPVVGSPTGSGPVEHPMTTAARPVTGGNVHRTGAVPSVRRLAEAAHGVGAGAVTGAVEHVGTVPAAPAGPALPSSGLPSVPSVPSAPSVPAPGDATDLSNGILAAGTRLDALTKAGPLARKAVAGTLPVARGAVAGAGSVARDESGQARPFATGVVRQARPLTGAVTGCAQGVVAQTLPFAHNAVAGAVNGAVRVATTTVNGVRVAVTPVEAAGSLPTLPTGVPSLPGTGSLSALPTLPTGALGI</sequence>
<dbReference type="PATRIC" id="fig|1003195.11.peg.5163"/>
<dbReference type="AlphaFoldDB" id="F8K077"/>
<dbReference type="HOGENOM" id="CLU_043535_0_0_11"/>
<gene>
    <name evidence="3" type="ordered locus">SCATT_36910</name>
</gene>
<feature type="signal peptide" evidence="2">
    <location>
        <begin position="1"/>
        <end position="28"/>
    </location>
</feature>
<reference evidence="4" key="1">
    <citation type="submission" date="2011-12" db="EMBL/GenBank/DDBJ databases">
        <title>Complete genome sequence of Streptomyces cattleya strain DSM 46488.</title>
        <authorList>
            <person name="Ou H.-Y."/>
            <person name="Li P."/>
            <person name="Zhao C."/>
            <person name="O'Hagan D."/>
            <person name="Deng Z."/>
        </authorList>
    </citation>
    <scope>NUCLEOTIDE SEQUENCE [LARGE SCALE GENOMIC DNA]</scope>
    <source>
        <strain evidence="4">ATCC 35852 / DSM 46488 / JCM 4925 / NBRC 14057 / NRRL 8057</strain>
    </source>
</reference>